<sequence>MTTGRINTNAVANRHILKAADADGLVSAFRTAFDNEDDTSFARRCAEPVENNSVSTAYKSDRRAAPGYQEHKEPSFPLAGVSDDLRVEEQKPFANVEYQERALHVGPSEDGRVDRALPVLLLTHLRGITGSFVPTHV</sequence>
<name>A0AAE0ELL8_9CHLO</name>
<protein>
    <submittedName>
        <fullName evidence="2">Uncharacterized protein</fullName>
    </submittedName>
</protein>
<gene>
    <name evidence="2" type="ORF">CYMTET_56786</name>
</gene>
<feature type="region of interest" description="Disordered" evidence="1">
    <location>
        <begin position="56"/>
        <end position="80"/>
    </location>
</feature>
<comment type="caution">
    <text evidence="2">The sequence shown here is derived from an EMBL/GenBank/DDBJ whole genome shotgun (WGS) entry which is preliminary data.</text>
</comment>
<evidence type="ECO:0000313" key="3">
    <source>
        <dbReference type="Proteomes" id="UP001190700"/>
    </source>
</evidence>
<reference evidence="2 3" key="1">
    <citation type="journal article" date="2015" name="Genome Biol. Evol.">
        <title>Comparative Genomics of a Bacterivorous Green Alga Reveals Evolutionary Causalities and Consequences of Phago-Mixotrophic Mode of Nutrition.</title>
        <authorList>
            <person name="Burns J.A."/>
            <person name="Paasch A."/>
            <person name="Narechania A."/>
            <person name="Kim E."/>
        </authorList>
    </citation>
    <scope>NUCLEOTIDE SEQUENCE [LARGE SCALE GENOMIC DNA]</scope>
    <source>
        <strain evidence="2 3">PLY_AMNH</strain>
    </source>
</reference>
<accession>A0AAE0ELL8</accession>
<organism evidence="2 3">
    <name type="scientific">Cymbomonas tetramitiformis</name>
    <dbReference type="NCBI Taxonomy" id="36881"/>
    <lineage>
        <taxon>Eukaryota</taxon>
        <taxon>Viridiplantae</taxon>
        <taxon>Chlorophyta</taxon>
        <taxon>Pyramimonadophyceae</taxon>
        <taxon>Pyramimonadales</taxon>
        <taxon>Pyramimonadaceae</taxon>
        <taxon>Cymbomonas</taxon>
    </lineage>
</organism>
<feature type="compositionally biased region" description="Basic and acidic residues" evidence="1">
    <location>
        <begin position="59"/>
        <end position="74"/>
    </location>
</feature>
<evidence type="ECO:0000313" key="2">
    <source>
        <dbReference type="EMBL" id="KAK3232881.1"/>
    </source>
</evidence>
<keyword evidence="3" id="KW-1185">Reference proteome</keyword>
<evidence type="ECO:0000256" key="1">
    <source>
        <dbReference type="SAM" id="MobiDB-lite"/>
    </source>
</evidence>
<dbReference type="AlphaFoldDB" id="A0AAE0ELL8"/>
<proteinExistence type="predicted"/>
<dbReference type="EMBL" id="LGRX02035860">
    <property type="protein sequence ID" value="KAK3232881.1"/>
    <property type="molecule type" value="Genomic_DNA"/>
</dbReference>
<dbReference type="Proteomes" id="UP001190700">
    <property type="component" value="Unassembled WGS sequence"/>
</dbReference>